<dbReference type="InterPro" id="IPR019956">
    <property type="entry name" value="Ubiquitin_dom"/>
</dbReference>
<protein>
    <recommendedName>
        <fullName evidence="1">Ubiquitin-like domain-containing protein</fullName>
    </recommendedName>
</protein>
<dbReference type="InterPro" id="IPR029071">
    <property type="entry name" value="Ubiquitin-like_domsf"/>
</dbReference>
<evidence type="ECO:0000313" key="2">
    <source>
        <dbReference type="EMBL" id="NDV41187.1"/>
    </source>
</evidence>
<dbReference type="PANTHER" id="PTHR10666">
    <property type="entry name" value="UBIQUITIN"/>
    <property type="match status" value="1"/>
</dbReference>
<sequence length="77" mass="8590">MGGMKFFLKTLTGKKIQIELAPTDTVLALLEEIEKKEGISPSKTRLIHMGRALAHHKTLQEYNITEGSIVHLVLALH</sequence>
<accession>A0A6B2LW52</accession>
<dbReference type="Gene3D" id="3.10.20.90">
    <property type="entry name" value="Phosphatidylinositol 3-kinase Catalytic Subunit, Chain A, domain 1"/>
    <property type="match status" value="1"/>
</dbReference>
<evidence type="ECO:0000259" key="1">
    <source>
        <dbReference type="PROSITE" id="PS50053"/>
    </source>
</evidence>
<proteinExistence type="predicted"/>
<dbReference type="Pfam" id="PF00240">
    <property type="entry name" value="ubiquitin"/>
    <property type="match status" value="1"/>
</dbReference>
<dbReference type="SMART" id="SM00213">
    <property type="entry name" value="UBQ"/>
    <property type="match status" value="1"/>
</dbReference>
<dbReference type="PRINTS" id="PR00348">
    <property type="entry name" value="UBIQUITIN"/>
</dbReference>
<dbReference type="AlphaFoldDB" id="A0A6B2LW52"/>
<dbReference type="EMBL" id="GIBP01012218">
    <property type="protein sequence ID" value="NDV41187.1"/>
    <property type="molecule type" value="Transcribed_RNA"/>
</dbReference>
<name>A0A6B2LW52_9EUKA</name>
<dbReference type="InterPro" id="IPR000626">
    <property type="entry name" value="Ubiquitin-like_dom"/>
</dbReference>
<feature type="domain" description="Ubiquitin-like" evidence="1">
    <location>
        <begin position="4"/>
        <end position="77"/>
    </location>
</feature>
<dbReference type="SUPFAM" id="SSF54236">
    <property type="entry name" value="Ubiquitin-like"/>
    <property type="match status" value="1"/>
</dbReference>
<organism evidence="2">
    <name type="scientific">Arcella intermedia</name>
    <dbReference type="NCBI Taxonomy" id="1963864"/>
    <lineage>
        <taxon>Eukaryota</taxon>
        <taxon>Amoebozoa</taxon>
        <taxon>Tubulinea</taxon>
        <taxon>Elardia</taxon>
        <taxon>Arcellinida</taxon>
        <taxon>Sphaerothecina</taxon>
        <taxon>Arcellidae</taxon>
        <taxon>Arcella</taxon>
    </lineage>
</organism>
<dbReference type="InterPro" id="IPR050158">
    <property type="entry name" value="Ubiquitin_ubiquitin-like"/>
</dbReference>
<dbReference type="PROSITE" id="PS50053">
    <property type="entry name" value="UBIQUITIN_2"/>
    <property type="match status" value="1"/>
</dbReference>
<reference evidence="2" key="1">
    <citation type="journal article" date="2020" name="J. Eukaryot. Microbiol.">
        <title>De novo Sequencing, Assembly and Annotation of the Transcriptome for the Free-Living Testate Amoeba Arcella intermedia.</title>
        <authorList>
            <person name="Ribeiro G.M."/>
            <person name="Porfirio-Sousa A.L."/>
            <person name="Maurer-Alcala X.X."/>
            <person name="Katz L.A."/>
            <person name="Lahr D.J.G."/>
        </authorList>
    </citation>
    <scope>NUCLEOTIDE SEQUENCE</scope>
</reference>